<gene>
    <name evidence="1" type="ORF">DFO70_106266</name>
</gene>
<dbReference type="EMBL" id="QNSF01000006">
    <property type="protein sequence ID" value="RBP93134.1"/>
    <property type="molecule type" value="Genomic_DNA"/>
</dbReference>
<evidence type="ECO:0000313" key="1">
    <source>
        <dbReference type="EMBL" id="RBP93134.1"/>
    </source>
</evidence>
<protein>
    <submittedName>
        <fullName evidence="1">Uncharacterized protein</fullName>
    </submittedName>
</protein>
<accession>A0A366JV82</accession>
<proteinExistence type="predicted"/>
<dbReference type="Proteomes" id="UP000252731">
    <property type="component" value="Unassembled WGS sequence"/>
</dbReference>
<comment type="caution">
    <text evidence="1">The sequence shown here is derived from an EMBL/GenBank/DDBJ whole genome shotgun (WGS) entry which is preliminary data.</text>
</comment>
<evidence type="ECO:0000313" key="2">
    <source>
        <dbReference type="Proteomes" id="UP000252731"/>
    </source>
</evidence>
<name>A0A366JV82_CYTFI</name>
<organism evidence="1 2">
    <name type="scientific">Cytobacillus firmus</name>
    <name type="common">Bacillus firmus</name>
    <dbReference type="NCBI Taxonomy" id="1399"/>
    <lineage>
        <taxon>Bacteria</taxon>
        <taxon>Bacillati</taxon>
        <taxon>Bacillota</taxon>
        <taxon>Bacilli</taxon>
        <taxon>Bacillales</taxon>
        <taxon>Bacillaceae</taxon>
        <taxon>Cytobacillus</taxon>
    </lineage>
</organism>
<keyword evidence="2" id="KW-1185">Reference proteome</keyword>
<reference evidence="1 2" key="1">
    <citation type="submission" date="2018-06" db="EMBL/GenBank/DDBJ databases">
        <title>Freshwater and sediment microbial communities from various areas in North America, analyzing microbe dynamics in response to fracking.</title>
        <authorList>
            <person name="Lamendella R."/>
        </authorList>
    </citation>
    <scope>NUCLEOTIDE SEQUENCE [LARGE SCALE GENOMIC DNA]</scope>
    <source>
        <strain evidence="1 2">14_TX</strain>
    </source>
</reference>
<dbReference type="AlphaFoldDB" id="A0A366JV82"/>
<sequence length="34" mass="3923">MNYILETQNPDKNITLEQAINGQYTMAVFVRHLG</sequence>